<keyword evidence="10" id="KW-1185">Reference proteome</keyword>
<dbReference type="EMBL" id="UGOW01000001">
    <property type="protein sequence ID" value="STY16537.1"/>
    <property type="molecule type" value="Genomic_DNA"/>
</dbReference>
<dbReference type="PANTHER" id="PTHR12907">
    <property type="entry name" value="EGL NINE HOMOLOG-RELATED"/>
    <property type="match status" value="1"/>
</dbReference>
<proteinExistence type="predicted"/>
<evidence type="ECO:0000256" key="2">
    <source>
        <dbReference type="ARBA" id="ARBA00022723"/>
    </source>
</evidence>
<sequence>MLDPELISHNISVQGYHLIDEFLTQDHYQALIHHAQNLHQQGVFRSARIGQKVQAHHNIAIRTDEICWLEEESTERCVQAYLQQTNKLASILNRTLFLGLAEFETHFAVYQPGAYYKKHVDQFATNKTRKISCVYYLNELWQEDFGGELILYSKEDQLLQKVYPKGNRFICFNSELPHEVCLTHHTRYSITGWMKTASTNIPFITNLNPILTQDT</sequence>
<organism evidence="9 11">
    <name type="scientific">Legionella quateirensis</name>
    <dbReference type="NCBI Taxonomy" id="45072"/>
    <lineage>
        <taxon>Bacteria</taxon>
        <taxon>Pseudomonadati</taxon>
        <taxon>Pseudomonadota</taxon>
        <taxon>Gammaproteobacteria</taxon>
        <taxon>Legionellales</taxon>
        <taxon>Legionellaceae</taxon>
        <taxon>Legionella</taxon>
    </lineage>
</organism>
<gene>
    <name evidence="8" type="ORF">Lqua_0080</name>
    <name evidence="9" type="ORF">NCTC12376_00328</name>
</gene>
<dbReference type="Proteomes" id="UP000054639">
    <property type="component" value="Unassembled WGS sequence"/>
</dbReference>
<dbReference type="Pfam" id="PF13640">
    <property type="entry name" value="2OG-FeII_Oxy_3"/>
    <property type="match status" value="1"/>
</dbReference>
<evidence type="ECO:0000313" key="11">
    <source>
        <dbReference type="Proteomes" id="UP000254230"/>
    </source>
</evidence>
<protein>
    <submittedName>
        <fullName evidence="9">SM-20-like protein</fullName>
    </submittedName>
</protein>
<dbReference type="GO" id="GO:0031543">
    <property type="term" value="F:peptidyl-proline dioxygenase activity"/>
    <property type="evidence" value="ECO:0007669"/>
    <property type="project" value="TreeGrafter"/>
</dbReference>
<evidence type="ECO:0000256" key="3">
    <source>
        <dbReference type="ARBA" id="ARBA00022896"/>
    </source>
</evidence>
<feature type="domain" description="Fe2OG dioxygenase" evidence="7">
    <location>
        <begin position="94"/>
        <end position="196"/>
    </location>
</feature>
<evidence type="ECO:0000259" key="7">
    <source>
        <dbReference type="PROSITE" id="PS51471"/>
    </source>
</evidence>
<name>A0A378KSS8_9GAMM</name>
<reference evidence="8 10" key="1">
    <citation type="submission" date="2015-11" db="EMBL/GenBank/DDBJ databases">
        <title>Genomic analysis of 38 Legionella species identifies large and diverse effector repertoires.</title>
        <authorList>
            <person name="Burstein D."/>
            <person name="Amaro F."/>
            <person name="Zusman T."/>
            <person name="Lifshitz Z."/>
            <person name="Cohen O."/>
            <person name="Gilbert J.A."/>
            <person name="Pupko T."/>
            <person name="Shuman H.A."/>
            <person name="Segal G."/>
        </authorList>
    </citation>
    <scope>NUCLEOTIDE SEQUENCE [LARGE SCALE GENOMIC DNA]</scope>
    <source>
        <strain evidence="8 10">ATCC 49507</strain>
    </source>
</reference>
<dbReference type="SMART" id="SM00702">
    <property type="entry name" value="P4Hc"/>
    <property type="match status" value="1"/>
</dbReference>
<evidence type="ECO:0000256" key="6">
    <source>
        <dbReference type="ARBA" id="ARBA00023004"/>
    </source>
</evidence>
<dbReference type="GO" id="GO:0031418">
    <property type="term" value="F:L-ascorbic acid binding"/>
    <property type="evidence" value="ECO:0007669"/>
    <property type="project" value="UniProtKB-KW"/>
</dbReference>
<reference evidence="9 11" key="2">
    <citation type="submission" date="2018-06" db="EMBL/GenBank/DDBJ databases">
        <authorList>
            <consortium name="Pathogen Informatics"/>
            <person name="Doyle S."/>
        </authorList>
    </citation>
    <scope>NUCLEOTIDE SEQUENCE [LARGE SCALE GENOMIC DNA]</scope>
    <source>
        <strain evidence="9 11">NCTC12376</strain>
    </source>
</reference>
<evidence type="ECO:0000256" key="4">
    <source>
        <dbReference type="ARBA" id="ARBA00022964"/>
    </source>
</evidence>
<dbReference type="GO" id="GO:0008198">
    <property type="term" value="F:ferrous iron binding"/>
    <property type="evidence" value="ECO:0007669"/>
    <property type="project" value="TreeGrafter"/>
</dbReference>
<evidence type="ECO:0000313" key="10">
    <source>
        <dbReference type="Proteomes" id="UP000054639"/>
    </source>
</evidence>
<dbReference type="PROSITE" id="PS51471">
    <property type="entry name" value="FE2OG_OXY"/>
    <property type="match status" value="1"/>
</dbReference>
<dbReference type="EMBL" id="LNYR01000001">
    <property type="protein sequence ID" value="KTD55363.1"/>
    <property type="molecule type" value="Genomic_DNA"/>
</dbReference>
<dbReference type="Gene3D" id="2.60.120.620">
    <property type="entry name" value="q2cbj1_9rhob like domain"/>
    <property type="match status" value="1"/>
</dbReference>
<dbReference type="OrthoDB" id="9783171at2"/>
<dbReference type="AlphaFoldDB" id="A0A378KSS8"/>
<dbReference type="GO" id="GO:0071456">
    <property type="term" value="P:cellular response to hypoxia"/>
    <property type="evidence" value="ECO:0007669"/>
    <property type="project" value="TreeGrafter"/>
</dbReference>
<dbReference type="InterPro" id="IPR006620">
    <property type="entry name" value="Pro_4_hyd_alph"/>
</dbReference>
<dbReference type="STRING" id="45072.Lqua_0080"/>
<keyword evidence="2" id="KW-0479">Metal-binding</keyword>
<accession>A0A378KSS8</accession>
<comment type="cofactor">
    <cofactor evidence="1">
        <name>L-ascorbate</name>
        <dbReference type="ChEBI" id="CHEBI:38290"/>
    </cofactor>
</comment>
<dbReference type="InterPro" id="IPR044862">
    <property type="entry name" value="Pro_4_hyd_alph_FE2OG_OXY"/>
</dbReference>
<evidence type="ECO:0000313" key="9">
    <source>
        <dbReference type="EMBL" id="STY16537.1"/>
    </source>
</evidence>
<evidence type="ECO:0000313" key="8">
    <source>
        <dbReference type="EMBL" id="KTD55363.1"/>
    </source>
</evidence>
<dbReference type="InterPro" id="IPR051559">
    <property type="entry name" value="HIF_prolyl_hydroxylases"/>
</dbReference>
<dbReference type="RefSeq" id="WP_058472343.1">
    <property type="nucleotide sequence ID" value="NZ_CAAAIL010000006.1"/>
</dbReference>
<dbReference type="PANTHER" id="PTHR12907:SF26">
    <property type="entry name" value="HIF PROLYL HYDROXYLASE, ISOFORM C"/>
    <property type="match status" value="1"/>
</dbReference>
<dbReference type="InterPro" id="IPR005123">
    <property type="entry name" value="Oxoglu/Fe-dep_dioxygenase_dom"/>
</dbReference>
<keyword evidence="3" id="KW-0847">Vitamin C</keyword>
<keyword evidence="4" id="KW-0223">Dioxygenase</keyword>
<dbReference type="Proteomes" id="UP000254230">
    <property type="component" value="Unassembled WGS sequence"/>
</dbReference>
<evidence type="ECO:0000256" key="1">
    <source>
        <dbReference type="ARBA" id="ARBA00001961"/>
    </source>
</evidence>
<keyword evidence="5" id="KW-0560">Oxidoreductase</keyword>
<keyword evidence="6" id="KW-0408">Iron</keyword>
<evidence type="ECO:0000256" key="5">
    <source>
        <dbReference type="ARBA" id="ARBA00023002"/>
    </source>
</evidence>